<sequence>MRARASRRPQGRSNKSGSSLLASSSRVSSTPRVLRSSQNRARMFTTTKMIMRKFFFLFVLLLPYACAQKEGPKGPLTNDFVVRSYRVVFIDGFEVKFLFRGERNFRQVDRKEKRTRFRSDHLYWIAEN</sequence>
<proteinExistence type="predicted"/>
<dbReference type="OrthoDB" id="5773018at2759"/>
<comment type="caution">
    <text evidence="2">The sequence shown here is derived from an EMBL/GenBank/DDBJ whole genome shotgun (WGS) entry which is preliminary data.</text>
</comment>
<feature type="compositionally biased region" description="Low complexity" evidence="1">
    <location>
        <begin position="12"/>
        <end position="37"/>
    </location>
</feature>
<dbReference type="AlphaFoldDB" id="A0A4U5N320"/>
<name>A0A4U5N320_STECR</name>
<reference evidence="2 3" key="2">
    <citation type="journal article" date="2019" name="G3 (Bethesda)">
        <title>Hybrid Assembly of the Genome of the Entomopathogenic Nematode Steinernema carpocapsae Identifies the X-Chromosome.</title>
        <authorList>
            <person name="Serra L."/>
            <person name="Macchietto M."/>
            <person name="Macias-Munoz A."/>
            <person name="McGill C.J."/>
            <person name="Rodriguez I.M."/>
            <person name="Rodriguez B."/>
            <person name="Murad R."/>
            <person name="Mortazavi A."/>
        </authorList>
    </citation>
    <scope>NUCLEOTIDE SEQUENCE [LARGE SCALE GENOMIC DNA]</scope>
    <source>
        <strain evidence="2 3">ALL</strain>
    </source>
</reference>
<gene>
    <name evidence="2" type="ORF">L596_017665</name>
</gene>
<reference evidence="2 3" key="1">
    <citation type="journal article" date="2015" name="Genome Biol.">
        <title>Comparative genomics of Steinernema reveals deeply conserved gene regulatory networks.</title>
        <authorList>
            <person name="Dillman A.R."/>
            <person name="Macchietto M."/>
            <person name="Porter C.F."/>
            <person name="Rogers A."/>
            <person name="Williams B."/>
            <person name="Antoshechkin I."/>
            <person name="Lee M.M."/>
            <person name="Goodwin Z."/>
            <person name="Lu X."/>
            <person name="Lewis E.E."/>
            <person name="Goodrich-Blair H."/>
            <person name="Stock S.P."/>
            <person name="Adams B.J."/>
            <person name="Sternberg P.W."/>
            <person name="Mortazavi A."/>
        </authorList>
    </citation>
    <scope>NUCLEOTIDE SEQUENCE [LARGE SCALE GENOMIC DNA]</scope>
    <source>
        <strain evidence="2 3">ALL</strain>
    </source>
</reference>
<evidence type="ECO:0000313" key="2">
    <source>
        <dbReference type="EMBL" id="TKR76543.1"/>
    </source>
</evidence>
<dbReference type="Proteomes" id="UP000298663">
    <property type="component" value="Unassembled WGS sequence"/>
</dbReference>
<feature type="region of interest" description="Disordered" evidence="1">
    <location>
        <begin position="1"/>
        <end position="38"/>
    </location>
</feature>
<evidence type="ECO:0000313" key="3">
    <source>
        <dbReference type="Proteomes" id="UP000298663"/>
    </source>
</evidence>
<feature type="compositionally biased region" description="Basic residues" evidence="1">
    <location>
        <begin position="1"/>
        <end position="10"/>
    </location>
</feature>
<organism evidence="2 3">
    <name type="scientific">Steinernema carpocapsae</name>
    <name type="common">Entomopathogenic nematode</name>
    <dbReference type="NCBI Taxonomy" id="34508"/>
    <lineage>
        <taxon>Eukaryota</taxon>
        <taxon>Metazoa</taxon>
        <taxon>Ecdysozoa</taxon>
        <taxon>Nematoda</taxon>
        <taxon>Chromadorea</taxon>
        <taxon>Rhabditida</taxon>
        <taxon>Tylenchina</taxon>
        <taxon>Panagrolaimomorpha</taxon>
        <taxon>Strongyloidoidea</taxon>
        <taxon>Steinernematidae</taxon>
        <taxon>Steinernema</taxon>
    </lineage>
</organism>
<protein>
    <submittedName>
        <fullName evidence="2">Uncharacterized protein</fullName>
    </submittedName>
</protein>
<keyword evidence="3" id="KW-1185">Reference proteome</keyword>
<dbReference type="EMBL" id="AZBU02000005">
    <property type="protein sequence ID" value="TKR76543.1"/>
    <property type="molecule type" value="Genomic_DNA"/>
</dbReference>
<accession>A0A4U5N320</accession>
<evidence type="ECO:0000256" key="1">
    <source>
        <dbReference type="SAM" id="MobiDB-lite"/>
    </source>
</evidence>